<feature type="repeat" description="HEAT" evidence="5">
    <location>
        <begin position="87"/>
        <end position="126"/>
    </location>
</feature>
<dbReference type="GO" id="GO:0005856">
    <property type="term" value="C:cytoskeleton"/>
    <property type="evidence" value="ECO:0007669"/>
    <property type="project" value="UniProtKB-SubCell"/>
</dbReference>
<protein>
    <recommendedName>
        <fullName evidence="6">TOG domain-containing protein</fullName>
    </recommendedName>
</protein>
<dbReference type="PROSITE" id="PS50077">
    <property type="entry name" value="HEAT_REPEAT"/>
    <property type="match status" value="1"/>
</dbReference>
<dbReference type="InterPro" id="IPR024395">
    <property type="entry name" value="CLASP_N_dom"/>
</dbReference>
<dbReference type="SUPFAM" id="SSF48371">
    <property type="entry name" value="ARM repeat"/>
    <property type="match status" value="1"/>
</dbReference>
<comment type="subcellular location">
    <subcellularLocation>
        <location evidence="1">Cytoplasm</location>
        <location evidence="1">Cytoskeleton</location>
    </subcellularLocation>
</comment>
<evidence type="ECO:0000256" key="1">
    <source>
        <dbReference type="ARBA" id="ARBA00004245"/>
    </source>
</evidence>
<dbReference type="Pfam" id="PF12348">
    <property type="entry name" value="CLASP_N"/>
    <property type="match status" value="1"/>
</dbReference>
<geneLocation type="mitochondrion" evidence="7"/>
<reference evidence="7 8" key="1">
    <citation type="submission" date="2018-03" db="EMBL/GenBank/DDBJ databases">
        <authorList>
            <person name="Fogelqvist J."/>
        </authorList>
    </citation>
    <scope>NUCLEOTIDE SEQUENCE [LARGE SCALE GENOMIC DNA]</scope>
</reference>
<dbReference type="SMART" id="SM01349">
    <property type="entry name" value="TOG"/>
    <property type="match status" value="1"/>
</dbReference>
<evidence type="ECO:0000256" key="2">
    <source>
        <dbReference type="ARBA" id="ARBA00022490"/>
    </source>
</evidence>
<accession>A0A3P3YBP3</accession>
<gene>
    <name evidence="7" type="ORF">PLBR_LOCUS4801</name>
</gene>
<dbReference type="InterPro" id="IPR034085">
    <property type="entry name" value="TOG"/>
</dbReference>
<dbReference type="Proteomes" id="UP000290189">
    <property type="component" value="Unassembled WGS sequence"/>
</dbReference>
<sequence>MAADFQGSLLKYRSLPWDRQVDLLNTIVNMVRTNAISAIHSNLRLICQASALAMGNLRSVVVRHGISTMTTICRAFGPALDHELDVIVPAAVKKASDSSNKFIRDAAVTLLSTLAESVTPSTLCRSVLDHVSSHNMSIRGTAASVIVKCLRRSAQRIATNRPIVVRLVSLLGTLLSDKKPQTRESARSGLIILKGILGRSRLHRMLSGVVSDNDILSLESHSVSGLSASAPTAMTIHHDRLPSQTRRASVGGEHWYPKDVAFRTEEPGPSHMDRRMTIGAGRCNVQTLGGRPSMGVLRDAPGVPTRIFELSLLHSRMKSCGADTGRRRHQSSAYYTAQDQGVRLTKRTVSAPVYVKPFI</sequence>
<evidence type="ECO:0000256" key="4">
    <source>
        <dbReference type="ARBA" id="ARBA00023212"/>
    </source>
</evidence>
<feature type="domain" description="TOG" evidence="6">
    <location>
        <begin position="4"/>
        <end position="232"/>
    </location>
</feature>
<dbReference type="Gene3D" id="1.25.10.10">
    <property type="entry name" value="Leucine-rich Repeat Variant"/>
    <property type="match status" value="1"/>
</dbReference>
<evidence type="ECO:0000313" key="8">
    <source>
        <dbReference type="Proteomes" id="UP000290189"/>
    </source>
</evidence>
<evidence type="ECO:0000313" key="7">
    <source>
        <dbReference type="EMBL" id="SPQ97586.1"/>
    </source>
</evidence>
<name>A0A3P3YBP3_PLABS</name>
<evidence type="ECO:0000259" key="6">
    <source>
        <dbReference type="SMART" id="SM01349"/>
    </source>
</evidence>
<keyword evidence="2" id="KW-0963">Cytoplasm</keyword>
<keyword evidence="7" id="KW-0496">Mitochondrion</keyword>
<keyword evidence="3" id="KW-0677">Repeat</keyword>
<dbReference type="EMBL" id="OVEO01000008">
    <property type="protein sequence ID" value="SPQ97586.1"/>
    <property type="molecule type" value="Genomic_DNA"/>
</dbReference>
<proteinExistence type="predicted"/>
<dbReference type="AlphaFoldDB" id="A0A3P3YBP3"/>
<evidence type="ECO:0000256" key="3">
    <source>
        <dbReference type="ARBA" id="ARBA00022737"/>
    </source>
</evidence>
<dbReference type="InterPro" id="IPR011989">
    <property type="entry name" value="ARM-like"/>
</dbReference>
<keyword evidence="4" id="KW-0206">Cytoskeleton</keyword>
<dbReference type="InterPro" id="IPR021133">
    <property type="entry name" value="HEAT_type_2"/>
</dbReference>
<evidence type="ECO:0000256" key="5">
    <source>
        <dbReference type="PROSITE-ProRule" id="PRU00103"/>
    </source>
</evidence>
<dbReference type="InterPro" id="IPR016024">
    <property type="entry name" value="ARM-type_fold"/>
</dbReference>
<organism evidence="7 8">
    <name type="scientific">Plasmodiophora brassicae</name>
    <name type="common">Clubroot disease agent</name>
    <dbReference type="NCBI Taxonomy" id="37360"/>
    <lineage>
        <taxon>Eukaryota</taxon>
        <taxon>Sar</taxon>
        <taxon>Rhizaria</taxon>
        <taxon>Endomyxa</taxon>
        <taxon>Phytomyxea</taxon>
        <taxon>Plasmodiophorida</taxon>
        <taxon>Plasmodiophoridae</taxon>
        <taxon>Plasmodiophora</taxon>
    </lineage>
</organism>